<name>A0A137ZRS4_9ACTN</name>
<keyword evidence="2" id="KW-1185">Reference proteome</keyword>
<accession>A0A137ZRS4</accession>
<evidence type="ECO:0000313" key="1">
    <source>
        <dbReference type="EMBL" id="KXP00884.1"/>
    </source>
</evidence>
<dbReference type="Proteomes" id="UP000070409">
    <property type="component" value="Unassembled WGS sequence"/>
</dbReference>
<organism evidence="1 2">
    <name type="scientific">Tsukamurella pseudospumae</name>
    <dbReference type="NCBI Taxonomy" id="239498"/>
    <lineage>
        <taxon>Bacteria</taxon>
        <taxon>Bacillati</taxon>
        <taxon>Actinomycetota</taxon>
        <taxon>Actinomycetes</taxon>
        <taxon>Mycobacteriales</taxon>
        <taxon>Tsukamurellaceae</taxon>
        <taxon>Tsukamurella</taxon>
    </lineage>
</organism>
<reference evidence="1 2" key="1">
    <citation type="submission" date="2016-02" db="EMBL/GenBank/DDBJ databases">
        <authorList>
            <person name="Teng J.L."/>
            <person name="Tang Y."/>
            <person name="Huang Y."/>
            <person name="Guo F."/>
            <person name="Wei W."/>
            <person name="Chen J.H."/>
            <person name="Wong S.Y."/>
            <person name="Lau S.K."/>
            <person name="Woo P.C."/>
        </authorList>
    </citation>
    <scope>NUCLEOTIDE SEQUENCE [LARGE SCALE GENOMIC DNA]</scope>
    <source>
        <strain evidence="1 2">JCM 13375</strain>
    </source>
</reference>
<evidence type="ECO:0000313" key="2">
    <source>
        <dbReference type="Proteomes" id="UP000070409"/>
    </source>
</evidence>
<sequence>MSDHRHEPPAGLLPDARLYDGPWGAWWLSVRDGRAYLSTYRPWVRTALLILGTHAYAFDTARALEELRHART</sequence>
<protein>
    <submittedName>
        <fullName evidence="1">Uncharacterized protein</fullName>
    </submittedName>
</protein>
<proteinExistence type="predicted"/>
<dbReference type="RefSeq" id="WP_068743658.1">
    <property type="nucleotide sequence ID" value="NZ_LSRE01000002.1"/>
</dbReference>
<dbReference type="EMBL" id="LSRE01000002">
    <property type="protein sequence ID" value="KXP00884.1"/>
    <property type="molecule type" value="Genomic_DNA"/>
</dbReference>
<gene>
    <name evidence="1" type="ORF">AXK61_12815</name>
</gene>
<comment type="caution">
    <text evidence="1">The sequence shown here is derived from an EMBL/GenBank/DDBJ whole genome shotgun (WGS) entry which is preliminary data.</text>
</comment>